<evidence type="ECO:0000256" key="2">
    <source>
        <dbReference type="ARBA" id="ARBA00004496"/>
    </source>
</evidence>
<dbReference type="PANTHER" id="PTHR43035:SF1">
    <property type="entry name" value="FATTY ACID REPRESSION MUTANT PROTEIN 2-RELATED"/>
    <property type="match status" value="1"/>
</dbReference>
<feature type="domain" description="Nitroreductase" evidence="7">
    <location>
        <begin position="57"/>
        <end position="225"/>
    </location>
</feature>
<evidence type="ECO:0000256" key="5">
    <source>
        <dbReference type="ARBA" id="ARBA00023002"/>
    </source>
</evidence>
<dbReference type="CDD" id="cd02140">
    <property type="entry name" value="Frm2-like"/>
    <property type="match status" value="1"/>
</dbReference>
<dbReference type="Proteomes" id="UP000070054">
    <property type="component" value="Unassembled WGS sequence"/>
</dbReference>
<evidence type="ECO:0000313" key="9">
    <source>
        <dbReference type="Proteomes" id="UP000070054"/>
    </source>
</evidence>
<evidence type="ECO:0000313" key="8">
    <source>
        <dbReference type="EMBL" id="KXH61022.1"/>
    </source>
</evidence>
<dbReference type="InterPro" id="IPR033877">
    <property type="entry name" value="Frm2/Hbn1"/>
</dbReference>
<dbReference type="EMBL" id="JEMN01000449">
    <property type="protein sequence ID" value="KXH61022.1"/>
    <property type="molecule type" value="Genomic_DNA"/>
</dbReference>
<keyword evidence="6" id="KW-0539">Nucleus</keyword>
<organism evidence="8 9">
    <name type="scientific">Colletotrichum nymphaeae SA-01</name>
    <dbReference type="NCBI Taxonomy" id="1460502"/>
    <lineage>
        <taxon>Eukaryota</taxon>
        <taxon>Fungi</taxon>
        <taxon>Dikarya</taxon>
        <taxon>Ascomycota</taxon>
        <taxon>Pezizomycotina</taxon>
        <taxon>Sordariomycetes</taxon>
        <taxon>Hypocreomycetidae</taxon>
        <taxon>Glomerellales</taxon>
        <taxon>Glomerellaceae</taxon>
        <taxon>Colletotrichum</taxon>
        <taxon>Colletotrichum acutatum species complex</taxon>
    </lineage>
</organism>
<dbReference type="SUPFAM" id="SSF55469">
    <property type="entry name" value="FMN-dependent nitroreductase-like"/>
    <property type="match status" value="1"/>
</dbReference>
<comment type="similarity">
    <text evidence="3">Belongs to the nitroreductase family.</text>
</comment>
<proteinExistence type="inferred from homology"/>
<evidence type="ECO:0000259" key="7">
    <source>
        <dbReference type="Pfam" id="PF00881"/>
    </source>
</evidence>
<comment type="subcellular location">
    <subcellularLocation>
        <location evidence="2">Cytoplasm</location>
    </subcellularLocation>
    <subcellularLocation>
        <location evidence="1">Nucleus</location>
    </subcellularLocation>
</comment>
<keyword evidence="4" id="KW-0963">Cytoplasm</keyword>
<reference evidence="8 9" key="1">
    <citation type="submission" date="2014-02" db="EMBL/GenBank/DDBJ databases">
        <title>The genome sequence of Colletotrichum nymphaeae SA-01.</title>
        <authorList>
            <person name="Baroncelli R."/>
            <person name="Thon M.R."/>
        </authorList>
    </citation>
    <scope>NUCLEOTIDE SEQUENCE [LARGE SCALE GENOMIC DNA]</scope>
    <source>
        <strain evidence="8 9">SA-01</strain>
    </source>
</reference>
<dbReference type="InterPro" id="IPR000415">
    <property type="entry name" value="Nitroreductase-like"/>
</dbReference>
<dbReference type="FunFam" id="3.40.109.10:FF:000001">
    <property type="entry name" value="Nitroreductase family"/>
    <property type="match status" value="1"/>
</dbReference>
<accession>A0A135UKV5</accession>
<protein>
    <submittedName>
        <fullName evidence="8">Nitroreductase</fullName>
    </submittedName>
</protein>
<dbReference type="GO" id="GO:0005634">
    <property type="term" value="C:nucleus"/>
    <property type="evidence" value="ECO:0007669"/>
    <property type="project" value="UniProtKB-SubCell"/>
</dbReference>
<gene>
    <name evidence="8" type="ORF">CNYM01_11849</name>
</gene>
<evidence type="ECO:0000256" key="6">
    <source>
        <dbReference type="ARBA" id="ARBA00023242"/>
    </source>
</evidence>
<comment type="caution">
    <text evidence="8">The sequence shown here is derived from an EMBL/GenBank/DDBJ whole genome shotgun (WGS) entry which is preliminary data.</text>
</comment>
<dbReference type="OrthoDB" id="2138173at2759"/>
<evidence type="ECO:0000256" key="3">
    <source>
        <dbReference type="ARBA" id="ARBA00007118"/>
    </source>
</evidence>
<dbReference type="Pfam" id="PF00881">
    <property type="entry name" value="Nitroreductase"/>
    <property type="match status" value="1"/>
</dbReference>
<evidence type="ECO:0000256" key="1">
    <source>
        <dbReference type="ARBA" id="ARBA00004123"/>
    </source>
</evidence>
<keyword evidence="9" id="KW-1185">Reference proteome</keyword>
<dbReference type="PANTHER" id="PTHR43035">
    <property type="entry name" value="FATTY ACID REPRESSION MUTANT PROTEIN 2-RELATED"/>
    <property type="match status" value="1"/>
</dbReference>
<keyword evidence="5" id="KW-0560">Oxidoreductase</keyword>
<evidence type="ECO:0000256" key="4">
    <source>
        <dbReference type="ARBA" id="ARBA00022490"/>
    </source>
</evidence>
<dbReference type="AlphaFoldDB" id="A0A135UKV5"/>
<dbReference type="GO" id="GO:0034599">
    <property type="term" value="P:cellular response to oxidative stress"/>
    <property type="evidence" value="ECO:0007669"/>
    <property type="project" value="InterPro"/>
</dbReference>
<dbReference type="GO" id="GO:0016491">
    <property type="term" value="F:oxidoreductase activity"/>
    <property type="evidence" value="ECO:0007669"/>
    <property type="project" value="UniProtKB-KW"/>
</dbReference>
<name>A0A135UKV5_9PEZI</name>
<dbReference type="GO" id="GO:0005737">
    <property type="term" value="C:cytoplasm"/>
    <property type="evidence" value="ECO:0007669"/>
    <property type="project" value="UniProtKB-SubCell"/>
</dbReference>
<dbReference type="Gene3D" id="3.40.109.10">
    <property type="entry name" value="NADH Oxidase"/>
    <property type="match status" value="1"/>
</dbReference>
<dbReference type="InterPro" id="IPR029479">
    <property type="entry name" value="Nitroreductase"/>
</dbReference>
<sequence length="248" mass="27419">MISITRTAIQASKRLSTLRPLTTTTITTKQHQLSRTFTSTTTAKMSAPSANLILDAVKARRTYYPLSKTLPIETARVDEIVKTALAHVPSSFNSQSNRVVVLHGAEHEKFWDIALSVLKAIVPAEQWESTSGKLNMFKAAAGSVLFFEDQDVVNGMQEKFALYADRFPVWANQSDGMLQFAVWTALEAEGLGANLQHYNPLVDQQVAAEWKVPASWKLNAQLVFGGKTGEAGPKEFKPIEEIFKTFSS</sequence>